<dbReference type="GO" id="GO:1990904">
    <property type="term" value="C:ribonucleoprotein complex"/>
    <property type="evidence" value="ECO:0007669"/>
    <property type="project" value="UniProtKB-KW"/>
</dbReference>
<organism evidence="8 9">
    <name type="scientific">candidate division WOR-1 bacterium RIFOXYC2_FULL_46_14</name>
    <dbReference type="NCBI Taxonomy" id="1802587"/>
    <lineage>
        <taxon>Bacteria</taxon>
        <taxon>Bacillati</taxon>
        <taxon>Saganbacteria</taxon>
    </lineage>
</organism>
<dbReference type="GO" id="GO:0000027">
    <property type="term" value="P:ribosomal large subunit assembly"/>
    <property type="evidence" value="ECO:0007669"/>
    <property type="project" value="UniProtKB-UniRule"/>
</dbReference>
<evidence type="ECO:0000256" key="2">
    <source>
        <dbReference type="ARBA" id="ARBA00022980"/>
    </source>
</evidence>
<comment type="caution">
    <text evidence="8">The sequence shown here is derived from an EMBL/GenBank/DDBJ whole genome shotgun (WGS) entry which is preliminary data.</text>
</comment>
<dbReference type="EMBL" id="MEUJ01000005">
    <property type="protein sequence ID" value="OGC39947.1"/>
    <property type="molecule type" value="Genomic_DNA"/>
</dbReference>
<evidence type="ECO:0000313" key="9">
    <source>
        <dbReference type="Proteomes" id="UP000179242"/>
    </source>
</evidence>
<dbReference type="PRINTS" id="PR00062">
    <property type="entry name" value="RIBOSOMALL20"/>
</dbReference>
<evidence type="ECO:0000256" key="6">
    <source>
        <dbReference type="HAMAP-Rule" id="MF_00382"/>
    </source>
</evidence>
<dbReference type="CDD" id="cd07026">
    <property type="entry name" value="Ribosomal_L20"/>
    <property type="match status" value="1"/>
</dbReference>
<dbReference type="InterPro" id="IPR035566">
    <property type="entry name" value="Ribosomal_protein_bL20_C"/>
</dbReference>
<proteinExistence type="inferred from homology"/>
<reference evidence="8 9" key="1">
    <citation type="journal article" date="2016" name="Nat. Commun.">
        <title>Thousands of microbial genomes shed light on interconnected biogeochemical processes in an aquifer system.</title>
        <authorList>
            <person name="Anantharaman K."/>
            <person name="Brown C.T."/>
            <person name="Hug L.A."/>
            <person name="Sharon I."/>
            <person name="Castelle C.J."/>
            <person name="Probst A.J."/>
            <person name="Thomas B.C."/>
            <person name="Singh A."/>
            <person name="Wilkins M.J."/>
            <person name="Karaoz U."/>
            <person name="Brodie E.L."/>
            <person name="Williams K.H."/>
            <person name="Hubbard S.S."/>
            <person name="Banfield J.F."/>
        </authorList>
    </citation>
    <scope>NUCLEOTIDE SEQUENCE [LARGE SCALE GENOMIC DNA]</scope>
</reference>
<evidence type="ECO:0000256" key="1">
    <source>
        <dbReference type="ARBA" id="ARBA00007698"/>
    </source>
</evidence>
<keyword evidence="6 7" id="KW-0699">rRNA-binding</keyword>
<keyword evidence="3 6" id="KW-0687">Ribonucleoprotein</keyword>
<dbReference type="FunFam" id="1.10.1900.20:FF:000001">
    <property type="entry name" value="50S ribosomal protein L20"/>
    <property type="match status" value="1"/>
</dbReference>
<dbReference type="GO" id="GO:0003735">
    <property type="term" value="F:structural constituent of ribosome"/>
    <property type="evidence" value="ECO:0007669"/>
    <property type="project" value="InterPro"/>
</dbReference>
<evidence type="ECO:0000256" key="5">
    <source>
        <dbReference type="ARBA" id="ARBA00035172"/>
    </source>
</evidence>
<dbReference type="PANTHER" id="PTHR10986">
    <property type="entry name" value="39S RIBOSOMAL PROTEIN L20"/>
    <property type="match status" value="1"/>
</dbReference>
<gene>
    <name evidence="6" type="primary">rplT</name>
    <name evidence="8" type="ORF">A2438_05485</name>
</gene>
<accession>A0A1F4U507</accession>
<dbReference type="Pfam" id="PF00453">
    <property type="entry name" value="Ribosomal_L20"/>
    <property type="match status" value="1"/>
</dbReference>
<name>A0A1F4U507_UNCSA</name>
<sequence>MVRVKRGKMGHRRHKKVFDRAKGFRGSLKKLYRVSKEAVTHAMKHATRDRRLRKRDMRRLWVTRVGIAVKELGLSYSKFINALKKKNVLINRKMLSDLAIFDNAAFKKLVEFISQ</sequence>
<dbReference type="NCBIfam" id="TIGR01032">
    <property type="entry name" value="rplT_bact"/>
    <property type="match status" value="1"/>
</dbReference>
<comment type="similarity">
    <text evidence="1 6 7">Belongs to the bacterial ribosomal protein bL20 family.</text>
</comment>
<keyword evidence="6 7" id="KW-0694">RNA-binding</keyword>
<dbReference type="Gene3D" id="1.10.1900.20">
    <property type="entry name" value="Ribosomal protein L20"/>
    <property type="match status" value="1"/>
</dbReference>
<evidence type="ECO:0000313" key="8">
    <source>
        <dbReference type="EMBL" id="OGC39947.1"/>
    </source>
</evidence>
<protein>
    <recommendedName>
        <fullName evidence="5 6">Large ribosomal subunit protein bL20</fullName>
    </recommendedName>
</protein>
<evidence type="ECO:0000256" key="3">
    <source>
        <dbReference type="ARBA" id="ARBA00023274"/>
    </source>
</evidence>
<comment type="function">
    <text evidence="4 6 7">Binds directly to 23S ribosomal RNA and is necessary for the in vitro assembly process of the 50S ribosomal subunit. It is not involved in the protein synthesizing functions of that subunit.</text>
</comment>
<dbReference type="HAMAP" id="MF_00382">
    <property type="entry name" value="Ribosomal_bL20"/>
    <property type="match status" value="1"/>
</dbReference>
<dbReference type="InterPro" id="IPR005813">
    <property type="entry name" value="Ribosomal_bL20"/>
</dbReference>
<dbReference type="SUPFAM" id="SSF74731">
    <property type="entry name" value="Ribosomal protein L20"/>
    <property type="match status" value="1"/>
</dbReference>
<dbReference type="Gene3D" id="6.10.160.10">
    <property type="match status" value="1"/>
</dbReference>
<keyword evidence="2 6" id="KW-0689">Ribosomal protein</keyword>
<dbReference type="GO" id="GO:0005840">
    <property type="term" value="C:ribosome"/>
    <property type="evidence" value="ECO:0007669"/>
    <property type="project" value="UniProtKB-KW"/>
</dbReference>
<evidence type="ECO:0000256" key="7">
    <source>
        <dbReference type="RuleBase" id="RU000560"/>
    </source>
</evidence>
<dbReference type="GO" id="GO:0019843">
    <property type="term" value="F:rRNA binding"/>
    <property type="evidence" value="ECO:0007669"/>
    <property type="project" value="UniProtKB-UniRule"/>
</dbReference>
<dbReference type="Proteomes" id="UP000179242">
    <property type="component" value="Unassembled WGS sequence"/>
</dbReference>
<dbReference type="GO" id="GO:0006412">
    <property type="term" value="P:translation"/>
    <property type="evidence" value="ECO:0007669"/>
    <property type="project" value="InterPro"/>
</dbReference>
<dbReference type="AlphaFoldDB" id="A0A1F4U507"/>
<evidence type="ECO:0000256" key="4">
    <source>
        <dbReference type="ARBA" id="ARBA00024775"/>
    </source>
</evidence>